<keyword evidence="2" id="KW-1185">Reference proteome</keyword>
<name>A0A7J8YSN3_GOSAI</name>
<dbReference type="AlphaFoldDB" id="A0A7J8YSN3"/>
<proteinExistence type="predicted"/>
<comment type="caution">
    <text evidence="1">The sequence shown here is derived from an EMBL/GenBank/DDBJ whole genome shotgun (WGS) entry which is preliminary data.</text>
</comment>
<evidence type="ECO:0008006" key="3">
    <source>
        <dbReference type="Google" id="ProtNLM"/>
    </source>
</evidence>
<reference evidence="1 2" key="1">
    <citation type="journal article" date="2019" name="Genome Biol. Evol.">
        <title>Insights into the evolution of the New World diploid cottons (Gossypium, subgenus Houzingenia) based on genome sequencing.</title>
        <authorList>
            <person name="Grover C.E."/>
            <person name="Arick M.A. 2nd"/>
            <person name="Thrash A."/>
            <person name="Conover J.L."/>
            <person name="Sanders W.S."/>
            <person name="Peterson D.G."/>
            <person name="Frelichowski J.E."/>
            <person name="Scheffler J.A."/>
            <person name="Scheffler B.E."/>
            <person name="Wendel J.F."/>
        </authorList>
    </citation>
    <scope>NUCLEOTIDE SEQUENCE [LARGE SCALE GENOMIC DNA]</scope>
    <source>
        <strain evidence="1">185</strain>
        <tissue evidence="1">Leaf</tissue>
    </source>
</reference>
<accession>A0A7J8YSN3</accession>
<organism evidence="1 2">
    <name type="scientific">Gossypium aridum</name>
    <name type="common">American cotton</name>
    <name type="synonym">Erioxylum aridum</name>
    <dbReference type="NCBI Taxonomy" id="34290"/>
    <lineage>
        <taxon>Eukaryota</taxon>
        <taxon>Viridiplantae</taxon>
        <taxon>Streptophyta</taxon>
        <taxon>Embryophyta</taxon>
        <taxon>Tracheophyta</taxon>
        <taxon>Spermatophyta</taxon>
        <taxon>Magnoliopsida</taxon>
        <taxon>eudicotyledons</taxon>
        <taxon>Gunneridae</taxon>
        <taxon>Pentapetalae</taxon>
        <taxon>rosids</taxon>
        <taxon>malvids</taxon>
        <taxon>Malvales</taxon>
        <taxon>Malvaceae</taxon>
        <taxon>Malvoideae</taxon>
        <taxon>Gossypium</taxon>
    </lineage>
</organism>
<gene>
    <name evidence="1" type="ORF">Goari_022988</name>
</gene>
<sequence length="128" mass="14582">MVNDFPWKAAWRLRVPQRVRSFLWLVLYDGLLTNAERVRRYMAEEARKEGFLRWCLRLADKVSTVGCLFRKGLDSISRGEVGIRWEVPEGEWIKVNTDAAVGVGSFIAAVGGVARDNGGHWLWGFSVK</sequence>
<protein>
    <recommendedName>
        <fullName evidence="3">Reverse transcriptase zinc-binding domain-containing protein</fullName>
    </recommendedName>
</protein>
<dbReference type="EMBL" id="JABFAA010352188">
    <property type="protein sequence ID" value="MBA0702545.1"/>
    <property type="molecule type" value="Genomic_DNA"/>
</dbReference>
<dbReference type="Proteomes" id="UP000593577">
    <property type="component" value="Unassembled WGS sequence"/>
</dbReference>
<evidence type="ECO:0000313" key="2">
    <source>
        <dbReference type="Proteomes" id="UP000593577"/>
    </source>
</evidence>
<evidence type="ECO:0000313" key="1">
    <source>
        <dbReference type="EMBL" id="MBA0702545.1"/>
    </source>
</evidence>